<dbReference type="EMBL" id="MOAY01000081">
    <property type="protein sequence ID" value="ROM33630.1"/>
    <property type="molecule type" value="Genomic_DNA"/>
</dbReference>
<proteinExistence type="predicted"/>
<evidence type="ECO:0000313" key="1">
    <source>
        <dbReference type="EMBL" id="ROM33630.1"/>
    </source>
</evidence>
<dbReference type="AlphaFoldDB" id="A0A423EQQ0"/>
<name>A0A423EQQ0_9PSED</name>
<comment type="caution">
    <text evidence="1">The sequence shown here is derived from an EMBL/GenBank/DDBJ whole genome shotgun (WGS) entry which is preliminary data.</text>
</comment>
<sequence>MNMKWVAVIFSLALCGCQPSSHIEPIPKNKPDSLSEGTLANEKLTSDTTAGLKNIVGESAITSQTKILKAVVQQPIGNPGVRVWREMWLINSQGTNAQFLITFRETGASGADFHIKRMNQRNPAPPANCPKTVGDYKVGKSTSQEIQNCLGSPYYENYNPDGRYVYLYKLDPAITRAFVFDASGKLINTRGYKQN</sequence>
<dbReference type="PROSITE" id="PS51257">
    <property type="entry name" value="PROKAR_LIPOPROTEIN"/>
    <property type="match status" value="1"/>
</dbReference>
<protein>
    <submittedName>
        <fullName evidence="1">Uncharacterized protein</fullName>
    </submittedName>
</protein>
<evidence type="ECO:0000313" key="2">
    <source>
        <dbReference type="Proteomes" id="UP000284656"/>
    </source>
</evidence>
<dbReference type="RefSeq" id="WP_123718017.1">
    <property type="nucleotide sequence ID" value="NZ_MOAY01000081.1"/>
</dbReference>
<dbReference type="Proteomes" id="UP000284656">
    <property type="component" value="Unassembled WGS sequence"/>
</dbReference>
<organism evidence="1 2">
    <name type="scientific">Pseudomonas poae</name>
    <dbReference type="NCBI Taxonomy" id="200451"/>
    <lineage>
        <taxon>Bacteria</taxon>
        <taxon>Pseudomonadati</taxon>
        <taxon>Pseudomonadota</taxon>
        <taxon>Gammaproteobacteria</taxon>
        <taxon>Pseudomonadales</taxon>
        <taxon>Pseudomonadaceae</taxon>
        <taxon>Pseudomonas</taxon>
    </lineage>
</organism>
<gene>
    <name evidence="1" type="ORF">BK648_22850</name>
</gene>
<reference evidence="1 2" key="1">
    <citation type="submission" date="2016-10" db="EMBL/GenBank/DDBJ databases">
        <title>Comparative genome analysis of multiple Pseudomonas spp. focuses on biocontrol and plant growth promoting traits.</title>
        <authorList>
            <person name="Tao X.-Y."/>
            <person name="Taylor C.G."/>
        </authorList>
    </citation>
    <scope>NUCLEOTIDE SEQUENCE [LARGE SCALE GENOMIC DNA]</scope>
    <source>
        <strain evidence="1 2">29G9</strain>
    </source>
</reference>
<accession>A0A423EQQ0</accession>